<reference evidence="2" key="1">
    <citation type="submission" date="2019-02" db="EMBL/GenBank/DDBJ databases">
        <authorList>
            <person name="Gruber-Vodicka R. H."/>
            <person name="Seah K. B. B."/>
        </authorList>
    </citation>
    <scope>NUCLEOTIDE SEQUENCE</scope>
    <source>
        <strain evidence="2">BECK_SA2B15</strain>
    </source>
</reference>
<accession>A0A450UZ14</accession>
<dbReference type="InterPro" id="IPR009057">
    <property type="entry name" value="Homeodomain-like_sf"/>
</dbReference>
<comment type="similarity">
    <text evidence="1">Belongs to the transposase 8 family.</text>
</comment>
<evidence type="ECO:0000256" key="1">
    <source>
        <dbReference type="ARBA" id="ARBA00009964"/>
    </source>
</evidence>
<dbReference type="SUPFAM" id="SSF46689">
    <property type="entry name" value="Homeodomain-like"/>
    <property type="match status" value="1"/>
</dbReference>
<organism evidence="2">
    <name type="scientific">Candidatus Kentrum eta</name>
    <dbReference type="NCBI Taxonomy" id="2126337"/>
    <lineage>
        <taxon>Bacteria</taxon>
        <taxon>Pseudomonadati</taxon>
        <taxon>Pseudomonadota</taxon>
        <taxon>Gammaproteobacteria</taxon>
        <taxon>Candidatus Kentrum</taxon>
    </lineage>
</organism>
<gene>
    <name evidence="2" type="ORF">BECKH772A_GA0070896_101257</name>
</gene>
<protein>
    <submittedName>
        <fullName evidence="2">Transposase</fullName>
    </submittedName>
</protein>
<proteinExistence type="inferred from homology"/>
<dbReference type="GO" id="GO:0003677">
    <property type="term" value="F:DNA binding"/>
    <property type="evidence" value="ECO:0007669"/>
    <property type="project" value="InterPro"/>
</dbReference>
<dbReference type="GO" id="GO:0006313">
    <property type="term" value="P:DNA transposition"/>
    <property type="evidence" value="ECO:0007669"/>
    <property type="project" value="InterPro"/>
</dbReference>
<sequence>MRKRYPGNFKAKVALEAIKAEDTIAELSSKFEVHRVQIMRWKKEVLKALPEVFSVRKDRKKKDQAELIDELYKQIGKLKVENDWLKKNLNKIGG</sequence>
<name>A0A450UZ14_9GAMM</name>
<evidence type="ECO:0000313" key="2">
    <source>
        <dbReference type="EMBL" id="VFJ97686.1"/>
    </source>
</evidence>
<dbReference type="Pfam" id="PF01527">
    <property type="entry name" value="HTH_Tnp_1"/>
    <property type="match status" value="1"/>
</dbReference>
<dbReference type="InterPro" id="IPR002514">
    <property type="entry name" value="Transposase_8"/>
</dbReference>
<dbReference type="AlphaFoldDB" id="A0A450UZ14"/>
<dbReference type="EMBL" id="CAADFG010000125">
    <property type="protein sequence ID" value="VFJ97686.1"/>
    <property type="molecule type" value="Genomic_DNA"/>
</dbReference>
<dbReference type="GO" id="GO:0004803">
    <property type="term" value="F:transposase activity"/>
    <property type="evidence" value="ECO:0007669"/>
    <property type="project" value="InterPro"/>
</dbReference>